<evidence type="ECO:0000256" key="1">
    <source>
        <dbReference type="SAM" id="Phobius"/>
    </source>
</evidence>
<keyword evidence="1" id="KW-1133">Transmembrane helix</keyword>
<dbReference type="OrthoDB" id="27547at2"/>
<dbReference type="RefSeq" id="WP_013158197.1">
    <property type="nucleotide sequence ID" value="NC_014212.1"/>
</dbReference>
<dbReference type="Proteomes" id="UP000001916">
    <property type="component" value="Chromosome"/>
</dbReference>
<accession>D7BFT7</accession>
<dbReference type="EMBL" id="CP002042">
    <property type="protein sequence ID" value="ADH63640.1"/>
    <property type="molecule type" value="Genomic_DNA"/>
</dbReference>
<dbReference type="STRING" id="526227.Mesil_1762"/>
<keyword evidence="1" id="KW-0812">Transmembrane</keyword>
<dbReference type="HOGENOM" id="CLU_2862599_0_0_0"/>
<sequence>MEKALKLVKENPLALAALAYGLYSGLGRLKNLREQQGCPKCETAQMYLGFGLAAFAAYTLWQDYRA</sequence>
<dbReference type="KEGG" id="msv:Mesil_1762"/>
<evidence type="ECO:0000313" key="3">
    <source>
        <dbReference type="Proteomes" id="UP000001916"/>
    </source>
</evidence>
<dbReference type="AlphaFoldDB" id="D7BFT7"/>
<gene>
    <name evidence="2" type="ordered locus">Mesil_1762</name>
</gene>
<keyword evidence="1" id="KW-0472">Membrane</keyword>
<feature type="transmembrane region" description="Helical" evidence="1">
    <location>
        <begin position="12"/>
        <end position="29"/>
    </location>
</feature>
<organism evidence="2 3">
    <name type="scientific">Allomeiothermus silvanus (strain ATCC 700542 / DSM 9946 / NBRC 106475 / NCIMB 13440 / VI-R2)</name>
    <name type="common">Thermus silvanus</name>
    <dbReference type="NCBI Taxonomy" id="526227"/>
    <lineage>
        <taxon>Bacteria</taxon>
        <taxon>Thermotogati</taxon>
        <taxon>Deinococcota</taxon>
        <taxon>Deinococci</taxon>
        <taxon>Thermales</taxon>
        <taxon>Thermaceae</taxon>
        <taxon>Allomeiothermus</taxon>
    </lineage>
</organism>
<proteinExistence type="predicted"/>
<evidence type="ECO:0000313" key="2">
    <source>
        <dbReference type="EMBL" id="ADH63640.1"/>
    </source>
</evidence>
<feature type="transmembrane region" description="Helical" evidence="1">
    <location>
        <begin position="44"/>
        <end position="61"/>
    </location>
</feature>
<protein>
    <submittedName>
        <fullName evidence="2">Uncharacterized protein</fullName>
    </submittedName>
</protein>
<reference evidence="2 3" key="1">
    <citation type="journal article" date="2010" name="Stand. Genomic Sci.">
        <title>Complete genome sequence of Meiothermus silvanus type strain (VI-R2).</title>
        <authorList>
            <person name="Sikorski J."/>
            <person name="Tindall B.J."/>
            <person name="Lowry S."/>
            <person name="Lucas S."/>
            <person name="Nolan M."/>
            <person name="Copeland A."/>
            <person name="Glavina Del Rio T."/>
            <person name="Tice H."/>
            <person name="Cheng J.F."/>
            <person name="Han C."/>
            <person name="Pitluck S."/>
            <person name="Liolios K."/>
            <person name="Ivanova N."/>
            <person name="Mavromatis K."/>
            <person name="Mikhailova N."/>
            <person name="Pati A."/>
            <person name="Goodwin L."/>
            <person name="Chen A."/>
            <person name="Palaniappan K."/>
            <person name="Land M."/>
            <person name="Hauser L."/>
            <person name="Chang Y.J."/>
            <person name="Jeffries C.D."/>
            <person name="Rohde M."/>
            <person name="Goker M."/>
            <person name="Woyke T."/>
            <person name="Bristow J."/>
            <person name="Eisen J.A."/>
            <person name="Markowitz V."/>
            <person name="Hugenholtz P."/>
            <person name="Kyrpides N.C."/>
            <person name="Klenk H.P."/>
            <person name="Lapidus A."/>
        </authorList>
    </citation>
    <scope>NUCLEOTIDE SEQUENCE [LARGE SCALE GENOMIC DNA]</scope>
    <source>
        <strain evidence="3">ATCC 700542 / DSM 9946 / VI-R2</strain>
    </source>
</reference>
<keyword evidence="3" id="KW-1185">Reference proteome</keyword>
<name>D7BFT7_ALLS1</name>